<feature type="domain" description="DUF3823" evidence="2">
    <location>
        <begin position="33"/>
        <end position="119"/>
    </location>
</feature>
<reference evidence="4 5" key="1">
    <citation type="submission" date="2019-03" db="EMBL/GenBank/DDBJ databases">
        <title>Diversity of the mouse oral microbiome.</title>
        <authorList>
            <person name="Joseph S."/>
            <person name="Aduse-Opoku J."/>
            <person name="Curtis M."/>
            <person name="Wade W."/>
            <person name="Hashim A."/>
        </authorList>
    </citation>
    <scope>NUCLEOTIDE SEQUENCE [LARGE SCALE GENOMIC DNA]</scope>
    <source>
        <strain evidence="4 5">P11</strain>
    </source>
</reference>
<evidence type="ECO:0000259" key="3">
    <source>
        <dbReference type="Pfam" id="PF18003"/>
    </source>
</evidence>
<dbReference type="Pfam" id="PF12866">
    <property type="entry name" value="DUF3823"/>
    <property type="match status" value="1"/>
</dbReference>
<keyword evidence="1" id="KW-0732">Signal</keyword>
<accession>A0A4Y9IMJ8</accession>
<organism evidence="4 5">
    <name type="scientific">Dysgonomonas mossii</name>
    <dbReference type="NCBI Taxonomy" id="163665"/>
    <lineage>
        <taxon>Bacteria</taxon>
        <taxon>Pseudomonadati</taxon>
        <taxon>Bacteroidota</taxon>
        <taxon>Bacteroidia</taxon>
        <taxon>Bacteroidales</taxon>
        <taxon>Dysgonomonadaceae</taxon>
        <taxon>Dysgonomonas</taxon>
    </lineage>
</organism>
<feature type="domain" description="DUF3823" evidence="3">
    <location>
        <begin position="129"/>
        <end position="229"/>
    </location>
</feature>
<evidence type="ECO:0000259" key="2">
    <source>
        <dbReference type="Pfam" id="PF12866"/>
    </source>
</evidence>
<dbReference type="RefSeq" id="WP_135104511.1">
    <property type="nucleotide sequence ID" value="NZ_JADGKW010000002.1"/>
</dbReference>
<dbReference type="PROSITE" id="PS51257">
    <property type="entry name" value="PROKAR_LIPOPROTEIN"/>
    <property type="match status" value="1"/>
</dbReference>
<evidence type="ECO:0000256" key="1">
    <source>
        <dbReference type="SAM" id="SignalP"/>
    </source>
</evidence>
<dbReference type="InterPro" id="IPR041186">
    <property type="entry name" value="DUF3823_C"/>
</dbReference>
<feature type="signal peptide" evidence="1">
    <location>
        <begin position="1"/>
        <end position="22"/>
    </location>
</feature>
<protein>
    <submittedName>
        <fullName evidence="4">DUF3823 domain-containing protein</fullName>
    </submittedName>
</protein>
<dbReference type="Gene3D" id="2.60.40.1120">
    <property type="entry name" value="Carboxypeptidase-like, regulatory domain"/>
    <property type="match status" value="1"/>
</dbReference>
<name>A0A4Y9IMJ8_9BACT</name>
<dbReference type="Gene3D" id="2.60.40.2060">
    <property type="match status" value="1"/>
</dbReference>
<dbReference type="EMBL" id="SPPK01000002">
    <property type="protein sequence ID" value="TFU89506.1"/>
    <property type="molecule type" value="Genomic_DNA"/>
</dbReference>
<feature type="chain" id="PRO_5021420685" evidence="1">
    <location>
        <begin position="23"/>
        <end position="234"/>
    </location>
</feature>
<comment type="caution">
    <text evidence="4">The sequence shown here is derived from an EMBL/GenBank/DDBJ whole genome shotgun (WGS) entry which is preliminary data.</text>
</comment>
<dbReference type="Pfam" id="PF18003">
    <property type="entry name" value="DUF3823_C"/>
    <property type="match status" value="1"/>
</dbReference>
<evidence type="ECO:0000313" key="5">
    <source>
        <dbReference type="Proteomes" id="UP000298285"/>
    </source>
</evidence>
<proteinExistence type="predicted"/>
<dbReference type="OrthoDB" id="642123at2"/>
<dbReference type="AlphaFoldDB" id="A0A4Y9IMJ8"/>
<gene>
    <name evidence="4" type="ORF">E4T88_05670</name>
</gene>
<dbReference type="Proteomes" id="UP000298285">
    <property type="component" value="Unassembled WGS sequence"/>
</dbReference>
<evidence type="ECO:0000313" key="4">
    <source>
        <dbReference type="EMBL" id="TFU89506.1"/>
    </source>
</evidence>
<sequence>MKKIFKYLFFITIAFTVTSCMTDIDDFDSPKETLKGTVYDKFTGKPMMTETGHMRIKLEELSWSDTPTPQYFGNKQDGTYFNSMIFKGHYRVTLENGPFVPIDPVEIDIKGTVTQDFTVEPYLHLEITDIIQNGTSATVKFKISSEVDMYQVTDAKVFVNNTSFVGNGAYISDYGRNELDLKGMTNATIYATEHSMTIDGLKSGRKFYLRAGARVADPIVKGYNYSEIKEITIP</sequence>
<dbReference type="InterPro" id="IPR024278">
    <property type="entry name" value="DUF3823_N"/>
</dbReference>